<evidence type="ECO:0000256" key="3">
    <source>
        <dbReference type="ARBA" id="ARBA00022475"/>
    </source>
</evidence>
<keyword evidence="5 9" id="KW-0812">Transmembrane</keyword>
<protein>
    <recommendedName>
        <fullName evidence="9">TRAP transporter small permease protein</fullName>
    </recommendedName>
</protein>
<keyword evidence="4 9" id="KW-0997">Cell inner membrane</keyword>
<comment type="similarity">
    <text evidence="8 9">Belongs to the TRAP transporter small permease family.</text>
</comment>
<dbReference type="PANTHER" id="PTHR35011:SF10">
    <property type="entry name" value="TRAP TRANSPORTER SMALL PERMEASE PROTEIN"/>
    <property type="match status" value="1"/>
</dbReference>
<evidence type="ECO:0000256" key="1">
    <source>
        <dbReference type="ARBA" id="ARBA00004429"/>
    </source>
</evidence>
<name>A0A3D9DTB9_9GAMM</name>
<feature type="transmembrane region" description="Helical" evidence="9">
    <location>
        <begin position="21"/>
        <end position="42"/>
    </location>
</feature>
<evidence type="ECO:0000256" key="2">
    <source>
        <dbReference type="ARBA" id="ARBA00022448"/>
    </source>
</evidence>
<gene>
    <name evidence="11" type="ORF">C8D72_2321</name>
</gene>
<dbReference type="GO" id="GO:0022857">
    <property type="term" value="F:transmembrane transporter activity"/>
    <property type="evidence" value="ECO:0007669"/>
    <property type="project" value="UniProtKB-UniRule"/>
</dbReference>
<evidence type="ECO:0000259" key="10">
    <source>
        <dbReference type="Pfam" id="PF04290"/>
    </source>
</evidence>
<dbReference type="InterPro" id="IPR007387">
    <property type="entry name" value="TRAP_DctQ"/>
</dbReference>
<comment type="caution">
    <text evidence="11">The sequence shown here is derived from an EMBL/GenBank/DDBJ whole genome shotgun (WGS) entry which is preliminary data.</text>
</comment>
<dbReference type="EMBL" id="QRDJ01000008">
    <property type="protein sequence ID" value="REC93957.1"/>
    <property type="molecule type" value="Genomic_DNA"/>
</dbReference>
<accession>A0A3D9DTB9</accession>
<keyword evidence="6 9" id="KW-1133">Transmembrane helix</keyword>
<evidence type="ECO:0000256" key="7">
    <source>
        <dbReference type="ARBA" id="ARBA00023136"/>
    </source>
</evidence>
<evidence type="ECO:0000313" key="12">
    <source>
        <dbReference type="Proteomes" id="UP000256334"/>
    </source>
</evidence>
<dbReference type="GO" id="GO:0015740">
    <property type="term" value="P:C4-dicarboxylate transport"/>
    <property type="evidence" value="ECO:0007669"/>
    <property type="project" value="TreeGrafter"/>
</dbReference>
<comment type="function">
    <text evidence="9">Part of the tripartite ATP-independent periplasmic (TRAP) transport system.</text>
</comment>
<feature type="transmembrane region" description="Helical" evidence="9">
    <location>
        <begin position="139"/>
        <end position="161"/>
    </location>
</feature>
<evidence type="ECO:0000256" key="8">
    <source>
        <dbReference type="ARBA" id="ARBA00038436"/>
    </source>
</evidence>
<keyword evidence="3" id="KW-1003">Cell membrane</keyword>
<dbReference type="Proteomes" id="UP000256334">
    <property type="component" value="Unassembled WGS sequence"/>
</dbReference>
<evidence type="ECO:0000256" key="4">
    <source>
        <dbReference type="ARBA" id="ARBA00022519"/>
    </source>
</evidence>
<comment type="subunit">
    <text evidence="9">The complex comprises the extracytoplasmic solute receptor protein and the two transmembrane proteins.</text>
</comment>
<dbReference type="GO" id="GO:0005886">
    <property type="term" value="C:plasma membrane"/>
    <property type="evidence" value="ECO:0007669"/>
    <property type="project" value="UniProtKB-SubCell"/>
</dbReference>
<evidence type="ECO:0000256" key="9">
    <source>
        <dbReference type="RuleBase" id="RU369079"/>
    </source>
</evidence>
<dbReference type="RefSeq" id="WP_115854585.1">
    <property type="nucleotide sequence ID" value="NZ_QRDJ01000008.1"/>
</dbReference>
<sequence length="197" mass="21276">MSTFIKGLDGLVCFTRGVSRLAARVIGLALLAVVVFIGVEILLRKLTGHSLSGVHEYAGYVLAVLSAWGISHTLLERAHIRIDVVHGRLPPLSRHTLNVLSLLALNLVAWMIAINVYPVLGKSLNNGSTANTPLATPLWIPQLLWAAGYCWFAFTTSVMGLRVLAALFQRDVATLDALAGMDNGELTEALPAREAQR</sequence>
<evidence type="ECO:0000256" key="5">
    <source>
        <dbReference type="ARBA" id="ARBA00022692"/>
    </source>
</evidence>
<feature type="transmembrane region" description="Helical" evidence="9">
    <location>
        <begin position="96"/>
        <end position="119"/>
    </location>
</feature>
<proteinExistence type="inferred from homology"/>
<keyword evidence="2 9" id="KW-0813">Transport</keyword>
<organism evidence="11 12">
    <name type="scientific">Kushneria indalinina DSM 14324</name>
    <dbReference type="NCBI Taxonomy" id="1122140"/>
    <lineage>
        <taxon>Bacteria</taxon>
        <taxon>Pseudomonadati</taxon>
        <taxon>Pseudomonadota</taxon>
        <taxon>Gammaproteobacteria</taxon>
        <taxon>Oceanospirillales</taxon>
        <taxon>Halomonadaceae</taxon>
        <taxon>Kushneria</taxon>
    </lineage>
</organism>
<dbReference type="PANTHER" id="PTHR35011">
    <property type="entry name" value="2,3-DIKETO-L-GULONATE TRAP TRANSPORTER SMALL PERMEASE PROTEIN YIAM"/>
    <property type="match status" value="1"/>
</dbReference>
<evidence type="ECO:0000313" key="11">
    <source>
        <dbReference type="EMBL" id="REC93957.1"/>
    </source>
</evidence>
<dbReference type="Pfam" id="PF04290">
    <property type="entry name" value="DctQ"/>
    <property type="match status" value="1"/>
</dbReference>
<keyword evidence="7 9" id="KW-0472">Membrane</keyword>
<feature type="domain" description="Tripartite ATP-independent periplasmic transporters DctQ component" evidence="10">
    <location>
        <begin position="34"/>
        <end position="156"/>
    </location>
</feature>
<dbReference type="InterPro" id="IPR055348">
    <property type="entry name" value="DctQ"/>
</dbReference>
<dbReference type="AlphaFoldDB" id="A0A3D9DTB9"/>
<comment type="subcellular location">
    <subcellularLocation>
        <location evidence="1 9">Cell inner membrane</location>
        <topology evidence="1 9">Multi-pass membrane protein</topology>
    </subcellularLocation>
</comment>
<keyword evidence="12" id="KW-1185">Reference proteome</keyword>
<reference evidence="11 12" key="1">
    <citation type="submission" date="2018-07" db="EMBL/GenBank/DDBJ databases">
        <title>Genomic Encyclopedia of Type Strains, Phase IV (KMG-IV): sequencing the most valuable type-strain genomes for metagenomic binning, comparative biology and taxonomic classification.</title>
        <authorList>
            <person name="Goeker M."/>
        </authorList>
    </citation>
    <scope>NUCLEOTIDE SEQUENCE [LARGE SCALE GENOMIC DNA]</scope>
    <source>
        <strain evidence="11 12">DSM 14324</strain>
    </source>
</reference>
<evidence type="ECO:0000256" key="6">
    <source>
        <dbReference type="ARBA" id="ARBA00022989"/>
    </source>
</evidence>
<feature type="transmembrane region" description="Helical" evidence="9">
    <location>
        <begin position="57"/>
        <end position="75"/>
    </location>
</feature>
<dbReference type="OrthoDB" id="6160477at2"/>